<keyword evidence="4" id="KW-0808">Transferase</keyword>
<evidence type="ECO:0000256" key="3">
    <source>
        <dbReference type="ARBA" id="ARBA00022527"/>
    </source>
</evidence>
<evidence type="ECO:0000256" key="6">
    <source>
        <dbReference type="ARBA" id="ARBA00022741"/>
    </source>
</evidence>
<evidence type="ECO:0000259" key="14">
    <source>
        <dbReference type="PROSITE" id="PS50262"/>
    </source>
</evidence>
<feature type="region of interest" description="Disordered" evidence="12">
    <location>
        <begin position="1984"/>
        <end position="2030"/>
    </location>
</feature>
<feature type="region of interest" description="Disordered" evidence="12">
    <location>
        <begin position="2150"/>
        <end position="2208"/>
    </location>
</feature>
<dbReference type="GO" id="GO:0004674">
    <property type="term" value="F:protein serine/threonine kinase activity"/>
    <property type="evidence" value="ECO:0007669"/>
    <property type="project" value="UniProtKB-KW"/>
</dbReference>
<dbReference type="Gene3D" id="1.20.1070.10">
    <property type="entry name" value="Rhodopsin 7-helix transmembrane proteins"/>
    <property type="match status" value="1"/>
</dbReference>
<feature type="region of interest" description="Disordered" evidence="12">
    <location>
        <begin position="2260"/>
        <end position="2280"/>
    </location>
</feature>
<dbReference type="InterPro" id="IPR000719">
    <property type="entry name" value="Prot_kinase_dom"/>
</dbReference>
<dbReference type="InterPro" id="IPR017452">
    <property type="entry name" value="GPCR_Rhodpsn_7TM"/>
</dbReference>
<evidence type="ECO:0000259" key="13">
    <source>
        <dbReference type="PROSITE" id="PS50011"/>
    </source>
</evidence>
<feature type="domain" description="Protein kinase" evidence="13">
    <location>
        <begin position="1"/>
        <end position="191"/>
    </location>
</feature>
<feature type="region of interest" description="Disordered" evidence="12">
    <location>
        <begin position="600"/>
        <end position="646"/>
    </location>
</feature>
<comment type="similarity">
    <text evidence="2">Belongs to the protein kinase superfamily. TKL Ser/Thr protein kinase family.</text>
</comment>
<feature type="compositionally biased region" description="Basic and acidic residues" evidence="12">
    <location>
        <begin position="2932"/>
        <end position="2943"/>
    </location>
</feature>
<feature type="region of interest" description="Disordered" evidence="12">
    <location>
        <begin position="2093"/>
        <end position="2126"/>
    </location>
</feature>
<dbReference type="PROSITE" id="PS00237">
    <property type="entry name" value="G_PROTEIN_RECEP_F1_1"/>
    <property type="match status" value="1"/>
</dbReference>
<evidence type="ECO:0000256" key="5">
    <source>
        <dbReference type="ARBA" id="ARBA00022692"/>
    </source>
</evidence>
<feature type="region of interest" description="Disordered" evidence="12">
    <location>
        <begin position="3068"/>
        <end position="3150"/>
    </location>
</feature>
<evidence type="ECO:0000313" key="15">
    <source>
        <dbReference type="Proteomes" id="UP000095280"/>
    </source>
</evidence>
<comment type="similarity">
    <text evidence="11">Belongs to the G-protein coupled receptor 1 family.</text>
</comment>
<feature type="compositionally biased region" description="Low complexity" evidence="12">
    <location>
        <begin position="1020"/>
        <end position="1033"/>
    </location>
</feature>
<feature type="compositionally biased region" description="Low complexity" evidence="12">
    <location>
        <begin position="1342"/>
        <end position="1360"/>
    </location>
</feature>
<feature type="compositionally biased region" description="Pro residues" evidence="12">
    <location>
        <begin position="1047"/>
        <end position="1056"/>
    </location>
</feature>
<protein>
    <submittedName>
        <fullName evidence="16">Protein kinase domain-containing protein</fullName>
    </submittedName>
</protein>
<keyword evidence="9" id="KW-1133">Transmembrane helix</keyword>
<comment type="subcellular location">
    <subcellularLocation>
        <location evidence="1">Membrane</location>
    </subcellularLocation>
</comment>
<dbReference type="Proteomes" id="UP000095280">
    <property type="component" value="Unplaced"/>
</dbReference>
<feature type="compositionally biased region" description="Basic and acidic residues" evidence="12">
    <location>
        <begin position="698"/>
        <end position="716"/>
    </location>
</feature>
<feature type="region of interest" description="Disordered" evidence="12">
    <location>
        <begin position="2890"/>
        <end position="2943"/>
    </location>
</feature>
<feature type="compositionally biased region" description="Basic and acidic residues" evidence="12">
    <location>
        <begin position="1483"/>
        <end position="1497"/>
    </location>
</feature>
<feature type="domain" description="G-protein coupled receptors family 1 profile" evidence="14">
    <location>
        <begin position="3300"/>
        <end position="3551"/>
    </location>
</feature>
<feature type="compositionally biased region" description="Low complexity" evidence="12">
    <location>
        <begin position="1498"/>
        <end position="1518"/>
    </location>
</feature>
<evidence type="ECO:0000256" key="10">
    <source>
        <dbReference type="ARBA" id="ARBA00023136"/>
    </source>
</evidence>
<feature type="compositionally biased region" description="Basic and acidic residues" evidence="12">
    <location>
        <begin position="1162"/>
        <end position="1172"/>
    </location>
</feature>
<dbReference type="InterPro" id="IPR001245">
    <property type="entry name" value="Ser-Thr/Tyr_kinase_cat_dom"/>
</dbReference>
<feature type="compositionally biased region" description="Low complexity" evidence="12">
    <location>
        <begin position="2107"/>
        <end position="2122"/>
    </location>
</feature>
<keyword evidence="3" id="KW-0723">Serine/threonine-protein kinase</keyword>
<feature type="compositionally biased region" description="Polar residues" evidence="12">
    <location>
        <begin position="629"/>
        <end position="638"/>
    </location>
</feature>
<dbReference type="WBParaSite" id="maker-uti_cns_0013141-snap-gene-0.2-mRNA-1">
    <property type="protein sequence ID" value="maker-uti_cns_0013141-snap-gene-0.2-mRNA-1"/>
    <property type="gene ID" value="maker-uti_cns_0013141-snap-gene-0.2"/>
</dbReference>
<evidence type="ECO:0000256" key="7">
    <source>
        <dbReference type="ARBA" id="ARBA00022777"/>
    </source>
</evidence>
<feature type="compositionally biased region" description="Basic residues" evidence="12">
    <location>
        <begin position="2263"/>
        <end position="2273"/>
    </location>
</feature>
<keyword evidence="11" id="KW-0807">Transducer</keyword>
<feature type="region of interest" description="Disordered" evidence="12">
    <location>
        <begin position="1000"/>
        <end position="1176"/>
    </location>
</feature>
<dbReference type="Pfam" id="PF07714">
    <property type="entry name" value="PK_Tyr_Ser-Thr"/>
    <property type="match status" value="1"/>
</dbReference>
<feature type="compositionally biased region" description="Gly residues" evidence="12">
    <location>
        <begin position="1328"/>
        <end position="1338"/>
    </location>
</feature>
<dbReference type="InterPro" id="IPR050940">
    <property type="entry name" value="Actin_reg-Ser/Thr_kinase"/>
</dbReference>
<dbReference type="PROSITE" id="PS50262">
    <property type="entry name" value="G_PROTEIN_RECEP_F1_2"/>
    <property type="match status" value="1"/>
</dbReference>
<keyword evidence="10" id="KW-0472">Membrane</keyword>
<feature type="compositionally biased region" description="Basic and acidic residues" evidence="12">
    <location>
        <begin position="3088"/>
        <end position="3097"/>
    </location>
</feature>
<feature type="compositionally biased region" description="Polar residues" evidence="12">
    <location>
        <begin position="3068"/>
        <end position="3078"/>
    </location>
</feature>
<dbReference type="GO" id="GO:0005737">
    <property type="term" value="C:cytoplasm"/>
    <property type="evidence" value="ECO:0007669"/>
    <property type="project" value="TreeGrafter"/>
</dbReference>
<dbReference type="PANTHER" id="PTHR46485:SF5">
    <property type="entry name" value="CENTER DIVIDER, ISOFORM A"/>
    <property type="match status" value="1"/>
</dbReference>
<feature type="compositionally biased region" description="Low complexity" evidence="12">
    <location>
        <begin position="2187"/>
        <end position="2196"/>
    </location>
</feature>
<accession>A0A1I8II87</accession>
<feature type="region of interest" description="Disordered" evidence="12">
    <location>
        <begin position="1604"/>
        <end position="1637"/>
    </location>
</feature>
<feature type="compositionally biased region" description="Low complexity" evidence="12">
    <location>
        <begin position="1057"/>
        <end position="1083"/>
    </location>
</feature>
<feature type="compositionally biased region" description="Pro residues" evidence="12">
    <location>
        <begin position="1255"/>
        <end position="1268"/>
    </location>
</feature>
<evidence type="ECO:0000256" key="9">
    <source>
        <dbReference type="ARBA" id="ARBA00022989"/>
    </source>
</evidence>
<feature type="compositionally biased region" description="Basic and acidic residues" evidence="12">
    <location>
        <begin position="727"/>
        <end position="746"/>
    </location>
</feature>
<feature type="compositionally biased region" description="Low complexity" evidence="12">
    <location>
        <begin position="1628"/>
        <end position="1637"/>
    </location>
</feature>
<feature type="compositionally biased region" description="Basic and acidic residues" evidence="12">
    <location>
        <begin position="505"/>
        <end position="514"/>
    </location>
</feature>
<keyword evidence="6" id="KW-0547">Nucleotide-binding</keyword>
<feature type="region of interest" description="Disordered" evidence="12">
    <location>
        <begin position="942"/>
        <end position="984"/>
    </location>
</feature>
<dbReference type="PRINTS" id="PR00237">
    <property type="entry name" value="GPCRRHODOPSN"/>
</dbReference>
<keyword evidence="7" id="KW-0418">Kinase</keyword>
<keyword evidence="5 11" id="KW-0812">Transmembrane</keyword>
<evidence type="ECO:0000256" key="11">
    <source>
        <dbReference type="RuleBase" id="RU000688"/>
    </source>
</evidence>
<dbReference type="PANTHER" id="PTHR46485">
    <property type="entry name" value="LIM DOMAIN KINASE 1"/>
    <property type="match status" value="1"/>
</dbReference>
<dbReference type="GO" id="GO:0030036">
    <property type="term" value="P:actin cytoskeleton organization"/>
    <property type="evidence" value="ECO:0007669"/>
    <property type="project" value="TreeGrafter"/>
</dbReference>
<dbReference type="PROSITE" id="PS50011">
    <property type="entry name" value="PROTEIN_KINASE_DOM"/>
    <property type="match status" value="1"/>
</dbReference>
<feature type="region of interest" description="Disordered" evidence="12">
    <location>
        <begin position="669"/>
        <end position="757"/>
    </location>
</feature>
<evidence type="ECO:0000256" key="1">
    <source>
        <dbReference type="ARBA" id="ARBA00004370"/>
    </source>
</evidence>
<feature type="compositionally biased region" description="Low complexity" evidence="12">
    <location>
        <begin position="2831"/>
        <end position="2861"/>
    </location>
</feature>
<feature type="compositionally biased region" description="Basic residues" evidence="12">
    <location>
        <begin position="717"/>
        <end position="726"/>
    </location>
</feature>
<dbReference type="InterPro" id="IPR000276">
    <property type="entry name" value="GPCR_Rhodpsn"/>
</dbReference>
<feature type="region of interest" description="Disordered" evidence="12">
    <location>
        <begin position="1209"/>
        <end position="1518"/>
    </location>
</feature>
<proteinExistence type="inferred from homology"/>
<dbReference type="SUPFAM" id="SSF81321">
    <property type="entry name" value="Family A G protein-coupled receptor-like"/>
    <property type="match status" value="1"/>
</dbReference>
<dbReference type="CDD" id="cd00637">
    <property type="entry name" value="7tm_classA_rhodopsin-like"/>
    <property type="match status" value="1"/>
</dbReference>
<feature type="compositionally biased region" description="Low complexity" evidence="12">
    <location>
        <begin position="1453"/>
        <end position="1482"/>
    </location>
</feature>
<evidence type="ECO:0000256" key="12">
    <source>
        <dbReference type="SAM" id="MobiDB-lite"/>
    </source>
</evidence>
<keyword evidence="15" id="KW-1185">Reference proteome</keyword>
<feature type="compositionally biased region" description="Basic and acidic residues" evidence="12">
    <location>
        <begin position="3119"/>
        <end position="3137"/>
    </location>
</feature>
<feature type="compositionally biased region" description="Low complexity" evidence="12">
    <location>
        <begin position="2150"/>
        <end position="2161"/>
    </location>
</feature>
<feature type="region of interest" description="Disordered" evidence="12">
    <location>
        <begin position="497"/>
        <end position="534"/>
    </location>
</feature>
<feature type="region of interest" description="Disordered" evidence="12">
    <location>
        <begin position="423"/>
        <end position="459"/>
    </location>
</feature>
<feature type="compositionally biased region" description="Basic and acidic residues" evidence="12">
    <location>
        <begin position="958"/>
        <end position="972"/>
    </location>
</feature>
<evidence type="ECO:0000313" key="16">
    <source>
        <dbReference type="WBParaSite" id="maker-uti_cns_0013141-snap-gene-0.2-mRNA-1"/>
    </source>
</evidence>
<feature type="region of interest" description="Disordered" evidence="12">
    <location>
        <begin position="2831"/>
        <end position="2872"/>
    </location>
</feature>
<reference evidence="16" key="1">
    <citation type="submission" date="2016-11" db="UniProtKB">
        <authorList>
            <consortium name="WormBaseParasite"/>
        </authorList>
    </citation>
    <scope>IDENTIFICATION</scope>
</reference>
<keyword evidence="8" id="KW-0067">ATP-binding</keyword>
<feature type="compositionally biased region" description="Low complexity" evidence="12">
    <location>
        <begin position="1282"/>
        <end position="1301"/>
    </location>
</feature>
<evidence type="ECO:0000256" key="4">
    <source>
        <dbReference type="ARBA" id="ARBA00022679"/>
    </source>
</evidence>
<name>A0A1I8II87_9PLAT</name>
<dbReference type="SUPFAM" id="SSF56112">
    <property type="entry name" value="Protein kinase-like (PK-like)"/>
    <property type="match status" value="1"/>
</dbReference>
<evidence type="ECO:0000256" key="2">
    <source>
        <dbReference type="ARBA" id="ARBA00005843"/>
    </source>
</evidence>
<keyword evidence="11" id="KW-0297">G-protein coupled receptor</keyword>
<sequence>MSKLSHPNVLRYHAVCIHGGRLHCLFDYIEGGSLEQLLAEPGRRLSWRVRLGLALVMWPGPWPMCTDRCAVVADFGLAIKMPRYATQRLLECVGSPFWMAPECMRGCGFSTKADVFSYGIVLCELLTRLPADPDFLPRLPDFGIDAAALESSLVPPDCPRPLLQLALSACSQEPAVRPSFADLAGALMRLLDKLEAGVAVETVRDVASTADADIEADELVEQRRLDASWQERRHQQRCWNPGMKHNPFVTVRWERNKSCLQAGRHGPALLLPTGPELRSPSGLNRAWSYPDLSQDLIEFLEIARRCRPCGEGTGVTDDSGKVGLQVAKGSPVVVWRGALVCQRPRLDSNGSTAAGRGREIGELASHFSSEHSARLQCRSQWRPQLADMAFRCTKPKTSEGLVIPVRLLSSCPSQPDLCSCSPCRHRGSSDQRNDSNGPGTQSRQGDGADRRGGDTGGGVGGFLRRCSFLRRQSGGRDSEEQLRLRIYLQTSSSSCERGAAASATDAKDVNEAKADTATAATPSHPKAGGERWRFRRGRCNSARGAGYPDSEDDSGGTSLEYELLSNSQLGEPASSTAPGADTTTVATATVTAAASAAQEAAADTGKSGHSSQSPAVKGSSALMYDGPPQSGTQKQQLHSMKDQPRSSARLEELLIQKERQQCEQRQVAELMRQQRPRQTDCQPSRGRHQRHGQPNWELRADHRGHRAGDSGEELRSERRHRHRRHRPDCQGRRRDRRDGRRARPDAADDTGDSWPPTHLIRHRLAASAAPPPPPGDAKCGRLCPRHRGVDTATPQWPPQSLPWPGCRIELSIRAGEATCFESGRLKRARAEASATLAASAAQPPACRIGPLGSGLPGRLYWPGSGGTTGTSGTVTDAQIQTEPPPPSRRAAWPPDAGGLYDSDGGRGLYSLTERLRAAPTGSAEATAADAEPQCELCRRERAHLYRRDPPPPQEATDEELRSSDGDSADSLHRQQSNAGQDGWWPEISQRRHQRHRQLFAPPSALRNGNSSDAQLGSGTGDSSGSASSSSGLSQFAEVEMAPFRPHNIPPPPPPSLPQARLPAAVGGQLGSSGSSELVELELSPADSGVHLTSRRPEPSSSGSFEIAELELSPLGGVRTTHRRAGGYGSSSSSGSSGVPAELELQLGGGGSRRTSSASRRRSSAESAHREAAAPRGFEPTYAEFEWWEREGGAGAPAWERPCADRRAPALPASAFVQRGSVRGLRRSGGGRGAPSLEDLLGRRRRRRRQSREPPCRPPPPPLPSPPPTDVIDCARGDVGWRSADSGTAWGSASWASASPSPIYDSAAGGGAVRCPALGRDGDVDGGGHSRVCSGGSGRRSGKGAAAPSSASDARSSLVVRGGSGPGSGSLQSGYSRLELRAPAARGSHQQRAAPSSRETAGSSGGTGRRSESGGETAGSGGAVAGPGTYYRFQPPPQAPVVWHKKPTATVREQTTQTSPQQQQQQQQQAEPVKAASPPAAAAEIRDTVLHADRRHSEQQQQQQQQPPASRRFSDASAAAYRQAQFDSPMPPILHATGPLGAPLVPGKTTIQLLRFHNPSAAGRAGQAPMRVRPPRFLSQQEEREAMYSRSSGLLKVVMRRGNYSNSSEINEARRRLAEATSEEEVAEAAESSGAAAPLEGELSLQRQLFKNDCRDCTAPGGHLQHSGLAAQPLMQPVRAVPPHQLRADSALQQALHVVHQLDEVAGEVAPPAVRLGLVGQRRQEQQNDIHLRVVRLVAYQLQQEQRHVADQGAGVPVHRVQAASDRLRLHQGGHVLRPGGLRRDCLQQPLRDRVHQLGQVAQPLGLLAMQDGRLAPHVLLVAEPVAPRDGPVGEQHQVRPDALGEVHDGVHLGVEAGRTARDAPHLQLRLDGLRPAVPDVGDGLLTAEALNEDQVAGDDEAGAAQAGMAVHRHAALARGKLHHLDDVQQALELHGGEVRPGEVVHRQPGRHEQRRVVGEAAVDKRLAAVRVFARLLQVHHRPDALPAASSAKRPTGSQCLQAAPPQNCRHRVSPDSPSRTALPSAVYRDSGGLPVGGKGCVSSRFSSNRQSGRPSVVWLMILGCSARRFPPSCAFGLGATRVDVHQAANEAAQVGGAGTRRPRKFGASDATAAAAESGPATSHGVLGRLADHNPLIAQAALNLAERRSSSCCRSAGPSGPSTLKRRRLQPDTKVSGRLNSIDAESVSASPSGIRSPGGRRRLQSSCWGSGQPALVRGQPLDTPNEAPVGVVVLSRAGADLQLHSLRLRLLGDQLRQALEPRRGARRARRRGARRLQPEVPQPDLRQRHSNLNFARHGRRSTPERLALACEGAADVHQVAVGAGDKSAGQAERRLQPPVLVAAGNRADPGRLQTARRHRLKADDARFPISAGLHPGVQLRVQHADPFAIVAARELHAARRIGRSDNSQKEQPGAPLAVHHLALAVDHGLEFVAQAQKKLLSLAHSTGGGCGVASEILISESSMAQASDLAVYCSALPNFITTVCTFAVPHDCSRSASRLPTMACCSERSDHQSARRPTPSYSFSTSSPTCWLASSLMTCSTRSVASSSSSKLGSLVSRTRTSVHDAFAASPQSRAHSSQPSAASYGGWNGSSRLCSTCACTISSEMKTALFLASRAAPQGALFAPGVGFFHQPQLVPIVGVERVEPLRAPPGPFWSLLPLSDGLQRARIGQLCRTVLAELGADPAAALFQPLKLFEKLRTRVSLFFAKQTVRENSLWKAGIHLVQLQLTCRTSAPLLSCFEIIWTAAAEILAFSVLIRCGRALVRRFILQLRCGRALVRRFILQLRCGRALVRRFILQLRCGRALVRRFILQLRCGRALVRRFISSSGAAERSSGALSSSSGAAERSSGALSSSSGGIENSSPVAGHSGPASRQLSKLALVKNSWTARSARSAARQRRLPEPPPELAPPSVDSRLHELRRRSPRADPPLPSVDSRRHELRRSPRADTPLLPRLCRVLKEKRASRSGITTSRSENSSDRLLVAVVHALHVAAVLVGLPELELGRVQIRASVEETLPLWLRGRLLALFLLMLLLLLLLLLSPNSGFLFSWPPLPLPLALLIAKGDSSQGRIRLSSSEQGSRGPQLRVIPEGTRDEYKEAEGGGSSGPRLLCTSLAGRPLSEGSRDSDTTERAEFESHCPREPGASVRSRDALTKTSGREAELQLVGAVVLCNPQFPIEFPGQPGGAGGACGLKGGCCPTGLDESLITCAAQAGLFGKPQVFALQLPGKKLRLSELEESLLPTGNSRAKACWFWKNAAFSAEWKPGMGNATNSMCTEHSLPETRLVAVGSLLFYSALGLLGLLGNGHVIMVFVGSVGRERSLRFLVIVLSCMDLLICGVVLPTDCYRVFTDYLASQQQEAAARQLQVRPVNHWLSSLILSSRYAAFAMEAWILVLVAVDRYLSIVRARQSGLRLRTTLVALAGGAGALLALESAATLAHYLSEDRCRVKLWVETNLLRLYGVLGAASLLAVLALYIRLFAFVAVKERRRSARREQTAGTLRALSNAAEPLAGHADGQPDAAAASGFWFPRRLALMLFAASLLFYASMLPMLLINFRLIPDSPLHRFFYLNASLNFFLYALVNDKFRAELLRLYRQRLCRAGGEVQAHFLVKGGEAHELGRVRSIFLAMASTVGFRPLPRAPGQQGSEDRNHSFALRILRFNRFCKSQLSDLSFYSAVTHHKGDEQHQSVQNPSVLTEVLQSDKNGQTVRREGQDGGCAEHASVAQAVQNAAPDAEALGRPGQRAAVPEEKAAGVQAEVHSVEDHLVQVLNVVSLVGHVTLAGELQKLFQLLVVCVSSVPASTGLLQAHLLLIQAAQLDAVQLALQTGAEAGQQ</sequence>
<dbReference type="GO" id="GO:0005634">
    <property type="term" value="C:nucleus"/>
    <property type="evidence" value="ECO:0007669"/>
    <property type="project" value="TreeGrafter"/>
</dbReference>
<dbReference type="Pfam" id="PF00001">
    <property type="entry name" value="7tm_1"/>
    <property type="match status" value="1"/>
</dbReference>
<evidence type="ECO:0000256" key="8">
    <source>
        <dbReference type="ARBA" id="ARBA00022840"/>
    </source>
</evidence>
<dbReference type="Gene3D" id="1.10.510.10">
    <property type="entry name" value="Transferase(Phosphotransferase) domain 1"/>
    <property type="match status" value="2"/>
</dbReference>
<dbReference type="InterPro" id="IPR011009">
    <property type="entry name" value="Kinase-like_dom_sf"/>
</dbReference>
<dbReference type="GO" id="GO:0004930">
    <property type="term" value="F:G protein-coupled receptor activity"/>
    <property type="evidence" value="ECO:0007669"/>
    <property type="project" value="UniProtKB-KW"/>
</dbReference>
<organism evidence="15 16">
    <name type="scientific">Macrostomum lignano</name>
    <dbReference type="NCBI Taxonomy" id="282301"/>
    <lineage>
        <taxon>Eukaryota</taxon>
        <taxon>Metazoa</taxon>
        <taxon>Spiralia</taxon>
        <taxon>Lophotrochozoa</taxon>
        <taxon>Platyhelminthes</taxon>
        <taxon>Rhabditophora</taxon>
        <taxon>Macrostomorpha</taxon>
        <taxon>Macrostomida</taxon>
        <taxon>Macrostomidae</taxon>
        <taxon>Macrostomum</taxon>
    </lineage>
</organism>
<feature type="compositionally biased region" description="Gly residues" evidence="12">
    <location>
        <begin position="1415"/>
        <end position="1424"/>
    </location>
</feature>
<dbReference type="GO" id="GO:0016020">
    <property type="term" value="C:membrane"/>
    <property type="evidence" value="ECO:0007669"/>
    <property type="project" value="UniProtKB-SubCell"/>
</dbReference>
<feature type="region of interest" description="Disordered" evidence="12">
    <location>
        <begin position="876"/>
        <end position="905"/>
    </location>
</feature>
<keyword evidence="11" id="KW-0675">Receptor</keyword>
<dbReference type="GO" id="GO:0005524">
    <property type="term" value="F:ATP binding"/>
    <property type="evidence" value="ECO:0007669"/>
    <property type="project" value="UniProtKB-KW"/>
</dbReference>